<dbReference type="InterPro" id="IPR001789">
    <property type="entry name" value="Sig_transdc_resp-reg_receiver"/>
</dbReference>
<feature type="DNA-binding region" description="OmpR/PhoB-type" evidence="7">
    <location>
        <begin position="130"/>
        <end position="227"/>
    </location>
</feature>
<evidence type="ECO:0000259" key="8">
    <source>
        <dbReference type="PROSITE" id="PS50110"/>
    </source>
</evidence>
<sequence>MNEKILVVDDDENIRQIIHFSLETANYSVIEACDGLQALQLFKKEKPNLVILDIGMPEMEGTDVCRQIRQHSQVPIIMLSARDDEFDRVLGLELGADDYVSKPFSNRELVARTKALLRRSTLTDSSMSRDQVILHGHLQLNPNTHQTWWNNLEVELTATEFEMLHTMMKRPGYVYTRDSLIDSSYKHNVAVCDRTIDSHLRRIRQKFKAAGGYPIETVHGVGYKINDCKTILTP</sequence>
<evidence type="ECO:0000256" key="1">
    <source>
        <dbReference type="ARBA" id="ARBA00022553"/>
    </source>
</evidence>
<evidence type="ECO:0000259" key="9">
    <source>
        <dbReference type="PROSITE" id="PS51755"/>
    </source>
</evidence>
<dbReference type="FunFam" id="3.40.50.2300:FF:000001">
    <property type="entry name" value="DNA-binding response regulator PhoB"/>
    <property type="match status" value="1"/>
</dbReference>
<evidence type="ECO:0000313" key="10">
    <source>
        <dbReference type="EMBL" id="WOX05311.1"/>
    </source>
</evidence>
<dbReference type="Gene3D" id="6.10.250.690">
    <property type="match status" value="1"/>
</dbReference>
<reference evidence="10 11" key="1">
    <citation type="submission" date="2023-10" db="EMBL/GenBank/DDBJ databases">
        <title>Description of Microbulbifer bruguierae sp. nov., isolated from the sediments of mangrove plant Bruguiera sexangula and comparative genomic analyses of the genus Microbulbifer.</title>
        <authorList>
            <person name="Long M."/>
        </authorList>
    </citation>
    <scope>NUCLEOTIDE SEQUENCE [LARGE SCALE GENOMIC DNA]</scope>
    <source>
        <strain evidence="10 11">SPO729</strain>
    </source>
</reference>
<keyword evidence="4 7" id="KW-0238">DNA-binding</keyword>
<name>A0AAU0MYN3_9GAMM</name>
<gene>
    <name evidence="10" type="ORF">R5R33_16420</name>
</gene>
<organism evidence="10 11">
    <name type="scientific">Microbulbifer pacificus</name>
    <dbReference type="NCBI Taxonomy" id="407164"/>
    <lineage>
        <taxon>Bacteria</taxon>
        <taxon>Pseudomonadati</taxon>
        <taxon>Pseudomonadota</taxon>
        <taxon>Gammaproteobacteria</taxon>
        <taxon>Cellvibrionales</taxon>
        <taxon>Microbulbiferaceae</taxon>
        <taxon>Microbulbifer</taxon>
    </lineage>
</organism>
<dbReference type="PANTHER" id="PTHR48111">
    <property type="entry name" value="REGULATOR OF RPOS"/>
    <property type="match status" value="1"/>
</dbReference>
<protein>
    <submittedName>
        <fullName evidence="10">Response regulator transcription factor</fullName>
    </submittedName>
</protein>
<dbReference type="GO" id="GO:0005829">
    <property type="term" value="C:cytosol"/>
    <property type="evidence" value="ECO:0007669"/>
    <property type="project" value="TreeGrafter"/>
</dbReference>
<dbReference type="Gene3D" id="1.10.10.10">
    <property type="entry name" value="Winged helix-like DNA-binding domain superfamily/Winged helix DNA-binding domain"/>
    <property type="match status" value="1"/>
</dbReference>
<dbReference type="CDD" id="cd00383">
    <property type="entry name" value="trans_reg_C"/>
    <property type="match status" value="1"/>
</dbReference>
<dbReference type="InterPro" id="IPR011006">
    <property type="entry name" value="CheY-like_superfamily"/>
</dbReference>
<proteinExistence type="predicted"/>
<evidence type="ECO:0000256" key="7">
    <source>
        <dbReference type="PROSITE-ProRule" id="PRU01091"/>
    </source>
</evidence>
<dbReference type="PROSITE" id="PS51755">
    <property type="entry name" value="OMPR_PHOB"/>
    <property type="match status" value="1"/>
</dbReference>
<dbReference type="GO" id="GO:0000976">
    <property type="term" value="F:transcription cis-regulatory region binding"/>
    <property type="evidence" value="ECO:0007669"/>
    <property type="project" value="TreeGrafter"/>
</dbReference>
<dbReference type="SMART" id="SM00862">
    <property type="entry name" value="Trans_reg_C"/>
    <property type="match status" value="1"/>
</dbReference>
<keyword evidence="11" id="KW-1185">Reference proteome</keyword>
<evidence type="ECO:0000256" key="2">
    <source>
        <dbReference type="ARBA" id="ARBA00023012"/>
    </source>
</evidence>
<feature type="domain" description="Response regulatory" evidence="8">
    <location>
        <begin position="4"/>
        <end position="117"/>
    </location>
</feature>
<keyword evidence="3" id="KW-0805">Transcription regulation</keyword>
<evidence type="ECO:0000256" key="3">
    <source>
        <dbReference type="ARBA" id="ARBA00023015"/>
    </source>
</evidence>
<dbReference type="Pfam" id="PF00072">
    <property type="entry name" value="Response_reg"/>
    <property type="match status" value="1"/>
</dbReference>
<evidence type="ECO:0000256" key="4">
    <source>
        <dbReference type="ARBA" id="ARBA00023125"/>
    </source>
</evidence>
<dbReference type="EMBL" id="CP137555">
    <property type="protein sequence ID" value="WOX05311.1"/>
    <property type="molecule type" value="Genomic_DNA"/>
</dbReference>
<dbReference type="RefSeq" id="WP_318953785.1">
    <property type="nucleotide sequence ID" value="NZ_CP137555.1"/>
</dbReference>
<dbReference type="GO" id="GO:0000156">
    <property type="term" value="F:phosphorelay response regulator activity"/>
    <property type="evidence" value="ECO:0007669"/>
    <property type="project" value="TreeGrafter"/>
</dbReference>
<evidence type="ECO:0000256" key="6">
    <source>
        <dbReference type="PROSITE-ProRule" id="PRU00169"/>
    </source>
</evidence>
<dbReference type="SMART" id="SM00448">
    <property type="entry name" value="REC"/>
    <property type="match status" value="1"/>
</dbReference>
<dbReference type="GO" id="GO:0032993">
    <property type="term" value="C:protein-DNA complex"/>
    <property type="evidence" value="ECO:0007669"/>
    <property type="project" value="TreeGrafter"/>
</dbReference>
<dbReference type="InterPro" id="IPR036388">
    <property type="entry name" value="WH-like_DNA-bd_sf"/>
</dbReference>
<keyword evidence="5" id="KW-0804">Transcription</keyword>
<dbReference type="Proteomes" id="UP001302477">
    <property type="component" value="Chromosome"/>
</dbReference>
<dbReference type="PANTHER" id="PTHR48111:SF40">
    <property type="entry name" value="PHOSPHATE REGULON TRANSCRIPTIONAL REGULATORY PROTEIN PHOB"/>
    <property type="match status" value="1"/>
</dbReference>
<feature type="domain" description="OmpR/PhoB-type" evidence="9">
    <location>
        <begin position="130"/>
        <end position="227"/>
    </location>
</feature>
<accession>A0AAU0MYN3</accession>
<keyword evidence="1 6" id="KW-0597">Phosphoprotein</keyword>
<dbReference type="AlphaFoldDB" id="A0AAU0MYN3"/>
<dbReference type="InterPro" id="IPR039420">
    <property type="entry name" value="WalR-like"/>
</dbReference>
<dbReference type="SUPFAM" id="SSF52172">
    <property type="entry name" value="CheY-like"/>
    <property type="match status" value="1"/>
</dbReference>
<feature type="modified residue" description="4-aspartylphosphate" evidence="6">
    <location>
        <position position="53"/>
    </location>
</feature>
<keyword evidence="2" id="KW-0902">Two-component regulatory system</keyword>
<evidence type="ECO:0000256" key="5">
    <source>
        <dbReference type="ARBA" id="ARBA00023163"/>
    </source>
</evidence>
<dbReference type="GO" id="GO:0006355">
    <property type="term" value="P:regulation of DNA-templated transcription"/>
    <property type="evidence" value="ECO:0007669"/>
    <property type="project" value="InterPro"/>
</dbReference>
<evidence type="ECO:0000313" key="11">
    <source>
        <dbReference type="Proteomes" id="UP001302477"/>
    </source>
</evidence>
<dbReference type="Pfam" id="PF00486">
    <property type="entry name" value="Trans_reg_C"/>
    <property type="match status" value="1"/>
</dbReference>
<dbReference type="KEGG" id="mpaf:R5R33_16420"/>
<dbReference type="Gene3D" id="3.40.50.2300">
    <property type="match status" value="1"/>
</dbReference>
<dbReference type="PROSITE" id="PS50110">
    <property type="entry name" value="RESPONSE_REGULATORY"/>
    <property type="match status" value="1"/>
</dbReference>
<dbReference type="InterPro" id="IPR001867">
    <property type="entry name" value="OmpR/PhoB-type_DNA-bd"/>
</dbReference>